<reference evidence="1 2" key="1">
    <citation type="journal article" date="2010" name="Stand. Genomic Sci.">
        <title>Complete genome sequence of Intrasporangium calvum type strain (7 KIP).</title>
        <authorList>
            <person name="Del Rio T.G."/>
            <person name="Chertkov O."/>
            <person name="Yasawong M."/>
            <person name="Lucas S."/>
            <person name="Deshpande S."/>
            <person name="Cheng J.F."/>
            <person name="Detter C."/>
            <person name="Tapia R."/>
            <person name="Han C."/>
            <person name="Goodwin L."/>
            <person name="Pitluck S."/>
            <person name="Liolios K."/>
            <person name="Ivanova N."/>
            <person name="Mavromatis K."/>
            <person name="Pati A."/>
            <person name="Chen A."/>
            <person name="Palaniappan K."/>
            <person name="Land M."/>
            <person name="Hauser L."/>
            <person name="Chang Y.J."/>
            <person name="Jeffries C.D."/>
            <person name="Rohde M."/>
            <person name="Pukall R."/>
            <person name="Sikorski J."/>
            <person name="Goker M."/>
            <person name="Woyke T."/>
            <person name="Bristow J."/>
            <person name="Eisen J.A."/>
            <person name="Markowitz V."/>
            <person name="Hugenholtz P."/>
            <person name="Kyrpides N.C."/>
            <person name="Klenk H.P."/>
            <person name="Lapidus A."/>
        </authorList>
    </citation>
    <scope>NUCLEOTIDE SEQUENCE [LARGE SCALE GENOMIC DNA]</scope>
    <source>
        <strain evidence="2">ATCC 23552 / DSM 43043 / JCM 3097 / NBRC 12989 / 7 KIP</strain>
    </source>
</reference>
<protein>
    <recommendedName>
        <fullName evidence="3">SGNH hydrolase-type esterase domain-containing protein</fullName>
    </recommendedName>
</protein>
<dbReference type="KEGG" id="ica:Intca_1143"/>
<evidence type="ECO:0008006" key="3">
    <source>
        <dbReference type="Google" id="ProtNLM"/>
    </source>
</evidence>
<accession>E6SEQ5</accession>
<organism evidence="1 2">
    <name type="scientific">Intrasporangium calvum (strain ATCC 23552 / DSM 43043 / JCM 3097 / NBRC 12989 / NCIMB 10167 / NRRL B-3866 / 7 KIP)</name>
    <dbReference type="NCBI Taxonomy" id="710696"/>
    <lineage>
        <taxon>Bacteria</taxon>
        <taxon>Bacillati</taxon>
        <taxon>Actinomycetota</taxon>
        <taxon>Actinomycetes</taxon>
        <taxon>Micrococcales</taxon>
        <taxon>Intrasporangiaceae</taxon>
        <taxon>Intrasporangium</taxon>
    </lineage>
</organism>
<gene>
    <name evidence="1" type="ordered locus">Intca_1143</name>
</gene>
<proteinExistence type="predicted"/>
<name>E6SEQ5_INTC7</name>
<dbReference type="Proteomes" id="UP000008914">
    <property type="component" value="Chromosome"/>
</dbReference>
<keyword evidence="2" id="KW-1185">Reference proteome</keyword>
<dbReference type="EMBL" id="CP002343">
    <property type="protein sequence ID" value="ADU47662.1"/>
    <property type="molecule type" value="Genomic_DNA"/>
</dbReference>
<dbReference type="AlphaFoldDB" id="E6SEQ5"/>
<dbReference type="Pfam" id="PF19786">
    <property type="entry name" value="DUF6270"/>
    <property type="match status" value="1"/>
</dbReference>
<evidence type="ECO:0000313" key="2">
    <source>
        <dbReference type="Proteomes" id="UP000008914"/>
    </source>
</evidence>
<sequence>MLIHGSCVSRDTFEFLPASYRLVNYVARQSAISVGNSAPGISDRLPRLSSPFQDRMIRGDIRGDLLERIRALAEEVDLVLVDLVDERGGVVAIGDGYATRLAEFWSNGGKELAKGAEHIAFGTQRHFSLWAGAFDRIVSELESLGLLAKVLVLSTPWAEKLEDGSPLGVPEWMTAPKVANEEYARYFDHLESRGLRLLRLPDRLALSSTEHRWGPSPFHYTDAAYEWLAQGISRA</sequence>
<dbReference type="STRING" id="710696.Intca_1143"/>
<evidence type="ECO:0000313" key="1">
    <source>
        <dbReference type="EMBL" id="ADU47662.1"/>
    </source>
</evidence>
<dbReference type="eggNOG" id="ENOG5032VQY">
    <property type="taxonomic scope" value="Bacteria"/>
</dbReference>
<dbReference type="InterPro" id="IPR046237">
    <property type="entry name" value="DUF6270"/>
</dbReference>
<dbReference type="HOGENOM" id="CLU_062376_2_0_11"/>